<feature type="domain" description="Response regulatory" evidence="8">
    <location>
        <begin position="9"/>
        <end position="123"/>
    </location>
</feature>
<dbReference type="GO" id="GO:0000156">
    <property type="term" value="F:phosphorelay response regulator activity"/>
    <property type="evidence" value="ECO:0007669"/>
    <property type="project" value="TreeGrafter"/>
</dbReference>
<dbReference type="CDD" id="cd00383">
    <property type="entry name" value="trans_reg_C"/>
    <property type="match status" value="1"/>
</dbReference>
<accession>A0A0A2MD21</accession>
<organism evidence="10 11">
    <name type="scientific">Flavobacterium rivuli WB 3.3-2 = DSM 21788</name>
    <dbReference type="NCBI Taxonomy" id="1121895"/>
    <lineage>
        <taxon>Bacteria</taxon>
        <taxon>Pseudomonadati</taxon>
        <taxon>Bacteroidota</taxon>
        <taxon>Flavobacteriia</taxon>
        <taxon>Flavobacteriales</taxon>
        <taxon>Flavobacteriaceae</taxon>
        <taxon>Flavobacterium</taxon>
    </lineage>
</organism>
<keyword evidence="2" id="KW-0902">Two-component regulatory system</keyword>
<dbReference type="Gene3D" id="6.10.250.690">
    <property type="match status" value="1"/>
</dbReference>
<dbReference type="InterPro" id="IPR039420">
    <property type="entry name" value="WalR-like"/>
</dbReference>
<dbReference type="EMBL" id="JRLX01000013">
    <property type="protein sequence ID" value="KGO86150.1"/>
    <property type="molecule type" value="Genomic_DNA"/>
</dbReference>
<dbReference type="GO" id="GO:0006355">
    <property type="term" value="P:regulation of DNA-templated transcription"/>
    <property type="evidence" value="ECO:0007669"/>
    <property type="project" value="InterPro"/>
</dbReference>
<name>A0A0A2MD21_9FLAO</name>
<evidence type="ECO:0000259" key="8">
    <source>
        <dbReference type="PROSITE" id="PS50110"/>
    </source>
</evidence>
<evidence type="ECO:0000256" key="3">
    <source>
        <dbReference type="ARBA" id="ARBA00023015"/>
    </source>
</evidence>
<dbReference type="PANTHER" id="PTHR48111:SF22">
    <property type="entry name" value="REGULATOR OF RPOS"/>
    <property type="match status" value="1"/>
</dbReference>
<evidence type="ECO:0000256" key="5">
    <source>
        <dbReference type="ARBA" id="ARBA00023163"/>
    </source>
</evidence>
<dbReference type="Gene3D" id="1.10.10.10">
    <property type="entry name" value="Winged helix-like DNA-binding domain superfamily/Winged helix DNA-binding domain"/>
    <property type="match status" value="1"/>
</dbReference>
<dbReference type="Gene3D" id="3.40.50.2300">
    <property type="match status" value="1"/>
</dbReference>
<dbReference type="InterPro" id="IPR036388">
    <property type="entry name" value="WH-like_DNA-bd_sf"/>
</dbReference>
<dbReference type="Proteomes" id="UP000030152">
    <property type="component" value="Unassembled WGS sequence"/>
</dbReference>
<dbReference type="STRING" id="1121895.GCA_000378485_03338"/>
<keyword evidence="11" id="KW-1185">Reference proteome</keyword>
<sequence>MDNYFMAKEILIVEDQAGISNFLQQGLTEEGYNITVEASGDNGLIAALNNPYDLILLDWMLPKLSGLEICKTIRKSNKVTPIIFLTAKDTVQETVAGLQSGANDYIKKPFSFEELLERIKVQFRNTVDDKTEYTLGPVSLKTGTHQVFNADGEVLLTQKEFALLEFLLKNKGTVCTRTDIIQQVWNIHFDYDTGVIDVFINGIRKKLGFTKEESYIKTVRGVGYIANETE</sequence>
<evidence type="ECO:0000259" key="9">
    <source>
        <dbReference type="PROSITE" id="PS51755"/>
    </source>
</evidence>
<dbReference type="PROSITE" id="PS50110">
    <property type="entry name" value="RESPONSE_REGULATORY"/>
    <property type="match status" value="1"/>
</dbReference>
<feature type="domain" description="OmpR/PhoB-type" evidence="9">
    <location>
        <begin position="130"/>
        <end position="228"/>
    </location>
</feature>
<dbReference type="SMART" id="SM00448">
    <property type="entry name" value="REC"/>
    <property type="match status" value="1"/>
</dbReference>
<dbReference type="InterPro" id="IPR001789">
    <property type="entry name" value="Sig_transdc_resp-reg_receiver"/>
</dbReference>
<dbReference type="PROSITE" id="PS51755">
    <property type="entry name" value="OMPR_PHOB"/>
    <property type="match status" value="1"/>
</dbReference>
<dbReference type="SUPFAM" id="SSF46894">
    <property type="entry name" value="C-terminal effector domain of the bipartite response regulators"/>
    <property type="match status" value="1"/>
</dbReference>
<evidence type="ECO:0000313" key="10">
    <source>
        <dbReference type="EMBL" id="KGO86150.1"/>
    </source>
</evidence>
<dbReference type="SMART" id="SM00862">
    <property type="entry name" value="Trans_reg_C"/>
    <property type="match status" value="1"/>
</dbReference>
<proteinExistence type="predicted"/>
<evidence type="ECO:0000256" key="4">
    <source>
        <dbReference type="ARBA" id="ARBA00023125"/>
    </source>
</evidence>
<keyword evidence="1 6" id="KW-0597">Phosphoprotein</keyword>
<dbReference type="Pfam" id="PF00486">
    <property type="entry name" value="Trans_reg_C"/>
    <property type="match status" value="1"/>
</dbReference>
<feature type="DNA-binding region" description="OmpR/PhoB-type" evidence="7">
    <location>
        <begin position="130"/>
        <end position="228"/>
    </location>
</feature>
<dbReference type="eggNOG" id="COG0745">
    <property type="taxonomic scope" value="Bacteria"/>
</dbReference>
<reference evidence="10 11" key="1">
    <citation type="submission" date="2013-09" db="EMBL/GenBank/DDBJ databases">
        <authorList>
            <person name="Zeng Z."/>
            <person name="Chen C."/>
        </authorList>
    </citation>
    <scope>NUCLEOTIDE SEQUENCE [LARGE SCALE GENOMIC DNA]</scope>
    <source>
        <strain evidence="10 11">WB 3.3-2</strain>
    </source>
</reference>
<dbReference type="Pfam" id="PF00072">
    <property type="entry name" value="Response_reg"/>
    <property type="match status" value="1"/>
</dbReference>
<dbReference type="SUPFAM" id="SSF52172">
    <property type="entry name" value="CheY-like"/>
    <property type="match status" value="1"/>
</dbReference>
<evidence type="ECO:0000256" key="7">
    <source>
        <dbReference type="PROSITE-ProRule" id="PRU01091"/>
    </source>
</evidence>
<dbReference type="GO" id="GO:0032993">
    <property type="term" value="C:protein-DNA complex"/>
    <property type="evidence" value="ECO:0007669"/>
    <property type="project" value="TreeGrafter"/>
</dbReference>
<dbReference type="GO" id="GO:0000976">
    <property type="term" value="F:transcription cis-regulatory region binding"/>
    <property type="evidence" value="ECO:0007669"/>
    <property type="project" value="TreeGrafter"/>
</dbReference>
<dbReference type="InterPro" id="IPR011006">
    <property type="entry name" value="CheY-like_superfamily"/>
</dbReference>
<dbReference type="InterPro" id="IPR001867">
    <property type="entry name" value="OmpR/PhoB-type_DNA-bd"/>
</dbReference>
<comment type="caution">
    <text evidence="10">The sequence shown here is derived from an EMBL/GenBank/DDBJ whole genome shotgun (WGS) entry which is preliminary data.</text>
</comment>
<evidence type="ECO:0000256" key="6">
    <source>
        <dbReference type="PROSITE-ProRule" id="PRU00169"/>
    </source>
</evidence>
<dbReference type="CDD" id="cd19935">
    <property type="entry name" value="REC_OmpR_CusR-like"/>
    <property type="match status" value="1"/>
</dbReference>
<gene>
    <name evidence="10" type="ORF">Q765_12600</name>
</gene>
<evidence type="ECO:0000313" key="11">
    <source>
        <dbReference type="Proteomes" id="UP000030152"/>
    </source>
</evidence>
<dbReference type="GO" id="GO:0005829">
    <property type="term" value="C:cytosol"/>
    <property type="evidence" value="ECO:0007669"/>
    <property type="project" value="TreeGrafter"/>
</dbReference>
<dbReference type="InterPro" id="IPR016032">
    <property type="entry name" value="Sig_transdc_resp-reg_C-effctor"/>
</dbReference>
<feature type="modified residue" description="4-aspartylphosphate" evidence="6">
    <location>
        <position position="58"/>
    </location>
</feature>
<protein>
    <submittedName>
        <fullName evidence="10">Transcriptional regulator</fullName>
    </submittedName>
</protein>
<keyword evidence="4 7" id="KW-0238">DNA-binding</keyword>
<evidence type="ECO:0000256" key="2">
    <source>
        <dbReference type="ARBA" id="ARBA00023012"/>
    </source>
</evidence>
<dbReference type="FunFam" id="3.40.50.2300:FF:000001">
    <property type="entry name" value="DNA-binding response regulator PhoB"/>
    <property type="match status" value="1"/>
</dbReference>
<keyword evidence="5" id="KW-0804">Transcription</keyword>
<keyword evidence="3" id="KW-0805">Transcription regulation</keyword>
<dbReference type="AlphaFoldDB" id="A0A0A2MD21"/>
<dbReference type="PANTHER" id="PTHR48111">
    <property type="entry name" value="REGULATOR OF RPOS"/>
    <property type="match status" value="1"/>
</dbReference>
<evidence type="ECO:0000256" key="1">
    <source>
        <dbReference type="ARBA" id="ARBA00022553"/>
    </source>
</evidence>